<proteinExistence type="predicted"/>
<feature type="region of interest" description="Disordered" evidence="5">
    <location>
        <begin position="458"/>
        <end position="484"/>
    </location>
</feature>
<reference evidence="7 8" key="1">
    <citation type="journal article" date="2014" name="Genome Announc.">
        <title>Draft genome sequence of Sclerotinia borealis, a psychrophilic plant pathogenic fungus.</title>
        <authorList>
            <person name="Mardanov A.V."/>
            <person name="Beletsky A.V."/>
            <person name="Kadnikov V.V."/>
            <person name="Ignatov A.N."/>
            <person name="Ravin N.V."/>
        </authorList>
    </citation>
    <scope>NUCLEOTIDE SEQUENCE [LARGE SCALE GENOMIC DNA]</scope>
    <source>
        <strain evidence="8">F-4157</strain>
    </source>
</reference>
<feature type="domain" description="CCHC-type" evidence="6">
    <location>
        <begin position="182"/>
        <end position="196"/>
    </location>
</feature>
<dbReference type="GO" id="GO:0003676">
    <property type="term" value="F:nucleic acid binding"/>
    <property type="evidence" value="ECO:0007669"/>
    <property type="project" value="InterPro"/>
</dbReference>
<feature type="compositionally biased region" description="Polar residues" evidence="5">
    <location>
        <begin position="532"/>
        <end position="550"/>
    </location>
</feature>
<keyword evidence="8" id="KW-1185">Reference proteome</keyword>
<organism evidence="7 8">
    <name type="scientific">Sclerotinia borealis (strain F-4128)</name>
    <dbReference type="NCBI Taxonomy" id="1432307"/>
    <lineage>
        <taxon>Eukaryota</taxon>
        <taxon>Fungi</taxon>
        <taxon>Dikarya</taxon>
        <taxon>Ascomycota</taxon>
        <taxon>Pezizomycotina</taxon>
        <taxon>Leotiomycetes</taxon>
        <taxon>Helotiales</taxon>
        <taxon>Sclerotiniaceae</taxon>
        <taxon>Sclerotinia</taxon>
    </lineage>
</organism>
<dbReference type="InterPro" id="IPR001878">
    <property type="entry name" value="Znf_CCHC"/>
</dbReference>
<gene>
    <name evidence="7" type="ORF">SBOR_0478</name>
</gene>
<sequence length="613" mass="69430">MVSKEESRPKKRWEEEALLELLFRDPEILTDEDLQSISLSNLAKNLNDKLPSPKIMKIYLRWLEAHRKNPSHLLKAWPNTTKQWVESLKHRGVDKEEVISNVKDWKKANSPSSGQSKGWVEEKCPPSVDEIERVFDEKHTTKKDRSLGKVDSGRGGYRSDKSSGKMSLSGGFSDYVPPSYICNRCGENGHSVKQCPTNMDPAFDKKPPQTYQCSLCNKFGKHWYSLCPKNTREDSITQRRLAAGIEVPAVQRSLDGGNCCRERDSGHRRSERWETLGTSDSAQQEQAITLDCDDSEDPELPARNVKLELLADIEERMQKVSAAMAQDTGMSIAAVAEMTGVTISNVAVTIMAANRKRARSMEMDDVDNAEHQRTIRQKGERGDKEELMHDVEDTRFMHSDDERHDAVSGGIFKETDPYTEEFGLSQSLTIVRLTDPTEYSLKLPQSDLDICPRQMSHVDTSSEEDIGTPVDDMEEGFGSPRIRSETPEKFYSDFVKSLIENRTEGQIVNQRRRRPTALEIWDEVDQRRMRRFNTSPSTRQNSPTLSPMSSLASDLTGDIIQVDYPLGHLLDRPLSEISHTSFDNSTPVSPGSDIAMQEAIPEASKDYNDNKYF</sequence>
<dbReference type="Proteomes" id="UP000019487">
    <property type="component" value="Unassembled WGS sequence"/>
</dbReference>
<evidence type="ECO:0000256" key="3">
    <source>
        <dbReference type="ARBA" id="ARBA00022833"/>
    </source>
</evidence>
<dbReference type="AlphaFoldDB" id="W9CSG8"/>
<keyword evidence="1" id="KW-0479">Metal-binding</keyword>
<feature type="region of interest" description="Disordered" evidence="5">
    <location>
        <begin position="134"/>
        <end position="168"/>
    </location>
</feature>
<dbReference type="STRING" id="1432307.W9CSG8"/>
<dbReference type="Gene3D" id="4.10.60.10">
    <property type="entry name" value="Zinc finger, CCHC-type"/>
    <property type="match status" value="1"/>
</dbReference>
<feature type="region of interest" description="Disordered" evidence="5">
    <location>
        <begin position="106"/>
        <end position="125"/>
    </location>
</feature>
<feature type="compositionally biased region" description="Basic and acidic residues" evidence="5">
    <location>
        <begin position="368"/>
        <end position="382"/>
    </location>
</feature>
<evidence type="ECO:0000256" key="4">
    <source>
        <dbReference type="PROSITE-ProRule" id="PRU00047"/>
    </source>
</evidence>
<feature type="compositionally biased region" description="Basic and acidic residues" evidence="5">
    <location>
        <begin position="260"/>
        <end position="274"/>
    </location>
</feature>
<feature type="region of interest" description="Disordered" evidence="5">
    <location>
        <begin position="530"/>
        <end position="550"/>
    </location>
</feature>
<keyword evidence="2 4" id="KW-0863">Zinc-finger</keyword>
<dbReference type="PROSITE" id="PS50158">
    <property type="entry name" value="ZF_CCHC"/>
    <property type="match status" value="1"/>
</dbReference>
<name>W9CSG8_SCLBF</name>
<accession>W9CSG8</accession>
<dbReference type="Pfam" id="PF13696">
    <property type="entry name" value="zf-CCHC_2"/>
    <property type="match status" value="1"/>
</dbReference>
<evidence type="ECO:0000313" key="8">
    <source>
        <dbReference type="Proteomes" id="UP000019487"/>
    </source>
</evidence>
<evidence type="ECO:0000259" key="6">
    <source>
        <dbReference type="PROSITE" id="PS50158"/>
    </source>
</evidence>
<keyword evidence="3" id="KW-0862">Zinc</keyword>
<comment type="caution">
    <text evidence="7">The sequence shown here is derived from an EMBL/GenBank/DDBJ whole genome shotgun (WGS) entry which is preliminary data.</text>
</comment>
<evidence type="ECO:0000256" key="5">
    <source>
        <dbReference type="SAM" id="MobiDB-lite"/>
    </source>
</evidence>
<evidence type="ECO:0000256" key="2">
    <source>
        <dbReference type="ARBA" id="ARBA00022771"/>
    </source>
</evidence>
<evidence type="ECO:0000313" key="7">
    <source>
        <dbReference type="EMBL" id="ESZ99068.1"/>
    </source>
</evidence>
<evidence type="ECO:0000256" key="1">
    <source>
        <dbReference type="ARBA" id="ARBA00022723"/>
    </source>
</evidence>
<protein>
    <recommendedName>
        <fullName evidence="6">CCHC-type domain-containing protein</fullName>
    </recommendedName>
</protein>
<feature type="compositionally biased region" description="Acidic residues" evidence="5">
    <location>
        <begin position="461"/>
        <end position="475"/>
    </location>
</feature>
<feature type="region of interest" description="Disordered" evidence="5">
    <location>
        <begin position="256"/>
        <end position="283"/>
    </location>
</feature>
<dbReference type="SMART" id="SM00343">
    <property type="entry name" value="ZnF_C2HC"/>
    <property type="match status" value="2"/>
</dbReference>
<dbReference type="HOGENOM" id="CLU_035843_0_0_1"/>
<dbReference type="OrthoDB" id="444325at2759"/>
<dbReference type="EMBL" id="AYSA01000024">
    <property type="protein sequence ID" value="ESZ99068.1"/>
    <property type="molecule type" value="Genomic_DNA"/>
</dbReference>
<feature type="compositionally biased region" description="Basic and acidic residues" evidence="5">
    <location>
        <begin position="134"/>
        <end position="163"/>
    </location>
</feature>
<dbReference type="GO" id="GO:0008270">
    <property type="term" value="F:zinc ion binding"/>
    <property type="evidence" value="ECO:0007669"/>
    <property type="project" value="UniProtKB-KW"/>
</dbReference>
<dbReference type="InterPro" id="IPR025829">
    <property type="entry name" value="Zn_knuckle_CX2CX3GHX4C"/>
</dbReference>
<feature type="region of interest" description="Disordered" evidence="5">
    <location>
        <begin position="361"/>
        <end position="382"/>
    </location>
</feature>